<name>A0A2N7VWW4_9BURK</name>
<accession>A0A2N7VWW4</accession>
<evidence type="ECO:0000313" key="2">
    <source>
        <dbReference type="EMBL" id="PMS21642.1"/>
    </source>
</evidence>
<proteinExistence type="inferred from homology"/>
<dbReference type="Proteomes" id="UP000235616">
    <property type="component" value="Unassembled WGS sequence"/>
</dbReference>
<dbReference type="SUPFAM" id="SSF143120">
    <property type="entry name" value="YefM-like"/>
    <property type="match status" value="1"/>
</dbReference>
<organism evidence="2 3">
    <name type="scientific">Trinickia dabaoshanensis</name>
    <dbReference type="NCBI Taxonomy" id="564714"/>
    <lineage>
        <taxon>Bacteria</taxon>
        <taxon>Pseudomonadati</taxon>
        <taxon>Pseudomonadota</taxon>
        <taxon>Betaproteobacteria</taxon>
        <taxon>Burkholderiales</taxon>
        <taxon>Burkholderiaceae</taxon>
        <taxon>Trinickia</taxon>
    </lineage>
</organism>
<comment type="similarity">
    <text evidence="1">Belongs to the phD/YefM antitoxin family.</text>
</comment>
<sequence length="552" mass="61028">MNQVIRTVVERFVEQSPAAVMARLVMQWSLQVETTQDPTEKEDGDELTREQVFALVVQALAPIEKHAGSPARSSCNLAPEFGSLVTSLHDKMSRVHPHWARSLITDSVDVLRAASMPRKSAPLATASGYRLRVLGLPSAAVCDEGPGRVAPIDESARTIGSAPMVLPVYDPELAMIVDLLPYDRSRARGRRIELQSVRPGELWIVDEGVDAGAVLMNWPRHGAAFIVRDTGVSAPYRQSEAPREEGAYDGGMAYEQSVETDDDAGGTLSLRRIVWRLADTMASMNEYEGELGDETFAILTNAPAHQLDATEAIRLFRTPWRDGAPLPLEALVDDTVLASVAPRATWLASGFVALAYNMLSTMMRAVASTLELDRRELAKLSQHMTAGIGAAYPGMMIALPPEDWRRFDTLPDAEMREILGRLAIHLDPRSERRKRRDQRAYTKTQASLRAATLERLLRDDGEMHAAGPFKPHTIAMATRDFSANPSRALRHANESLVMVTKYNRPIALLVSIDDWNRLMGEVRETSIERLSLDRAGHGCLDAQAMFGERSFN</sequence>
<protein>
    <submittedName>
        <fullName evidence="2">Type II toxin-antitoxin system Phd/YefM family antitoxin</fullName>
    </submittedName>
</protein>
<comment type="caution">
    <text evidence="2">The sequence shown here is derived from an EMBL/GenBank/DDBJ whole genome shotgun (WGS) entry which is preliminary data.</text>
</comment>
<gene>
    <name evidence="2" type="ORF">C0Z18_07235</name>
</gene>
<dbReference type="EMBL" id="PNYA01000005">
    <property type="protein sequence ID" value="PMS21642.1"/>
    <property type="molecule type" value="Genomic_DNA"/>
</dbReference>
<reference evidence="2 3" key="1">
    <citation type="submission" date="2018-01" db="EMBL/GenBank/DDBJ databases">
        <title>Whole genome analyses suggest that Burkholderia sensu lato contains two further novel genera in the rhizoxinica-symbiotica group Mycetohabitans gen. nov., and Trinickia gen. nov.: implications for the evolution of diazotrophy and nodulation in the Burkholderiaceae.</title>
        <authorList>
            <person name="Estrada-de los Santos P."/>
            <person name="Palmer M."/>
            <person name="Chavez-Ramirez B."/>
            <person name="Beukes C."/>
            <person name="Steenkamp E.T."/>
            <person name="Hirsch A.M."/>
            <person name="Manyaka P."/>
            <person name="Maluk M."/>
            <person name="Lafos M."/>
            <person name="Crook M."/>
            <person name="Gross E."/>
            <person name="Simon M.F."/>
            <person name="Bueno dos Reis Junior F."/>
            <person name="Poole P.S."/>
            <person name="Venter S.N."/>
            <person name="James E.K."/>
        </authorList>
    </citation>
    <scope>NUCLEOTIDE SEQUENCE [LARGE SCALE GENOMIC DNA]</scope>
    <source>
        <strain evidence="2 3">GIMN1.004</strain>
    </source>
</reference>
<evidence type="ECO:0000256" key="1">
    <source>
        <dbReference type="ARBA" id="ARBA00009981"/>
    </source>
</evidence>
<keyword evidence="3" id="KW-1185">Reference proteome</keyword>
<dbReference type="AlphaFoldDB" id="A0A2N7VWW4"/>
<dbReference type="InterPro" id="IPR036165">
    <property type="entry name" value="YefM-like_sf"/>
</dbReference>
<evidence type="ECO:0000313" key="3">
    <source>
        <dbReference type="Proteomes" id="UP000235616"/>
    </source>
</evidence>